<name>A0ACC3SR03_9PEZI</name>
<accession>A0ACC3SR03</accession>
<reference evidence="1" key="1">
    <citation type="submission" date="2024-02" db="EMBL/GenBank/DDBJ databases">
        <title>Metagenome Assembled Genome of Zalaria obscura JY119.</title>
        <authorList>
            <person name="Vighnesh L."/>
            <person name="Jagadeeshwari U."/>
            <person name="Venkata Ramana C."/>
            <person name="Sasikala C."/>
        </authorList>
    </citation>
    <scope>NUCLEOTIDE SEQUENCE</scope>
    <source>
        <strain evidence="1">JY119</strain>
    </source>
</reference>
<gene>
    <name evidence="1" type="ORF">M8818_000114</name>
</gene>
<organism evidence="1 2">
    <name type="scientific">Zalaria obscura</name>
    <dbReference type="NCBI Taxonomy" id="2024903"/>
    <lineage>
        <taxon>Eukaryota</taxon>
        <taxon>Fungi</taxon>
        <taxon>Dikarya</taxon>
        <taxon>Ascomycota</taxon>
        <taxon>Pezizomycotina</taxon>
        <taxon>Dothideomycetes</taxon>
        <taxon>Dothideomycetidae</taxon>
        <taxon>Dothideales</taxon>
        <taxon>Zalariaceae</taxon>
        <taxon>Zalaria</taxon>
    </lineage>
</organism>
<evidence type="ECO:0000313" key="2">
    <source>
        <dbReference type="Proteomes" id="UP001320706"/>
    </source>
</evidence>
<dbReference type="Proteomes" id="UP001320706">
    <property type="component" value="Unassembled WGS sequence"/>
</dbReference>
<dbReference type="EMBL" id="JAMKPW020000001">
    <property type="protein sequence ID" value="KAK8221947.1"/>
    <property type="molecule type" value="Genomic_DNA"/>
</dbReference>
<comment type="caution">
    <text evidence="1">The sequence shown here is derived from an EMBL/GenBank/DDBJ whole genome shotgun (WGS) entry which is preliminary data.</text>
</comment>
<protein>
    <submittedName>
        <fullName evidence="1">Uncharacterized protein</fullName>
    </submittedName>
</protein>
<evidence type="ECO:0000313" key="1">
    <source>
        <dbReference type="EMBL" id="KAK8221947.1"/>
    </source>
</evidence>
<proteinExistence type="predicted"/>
<sequence>MSAPGNISYGEEHTFGGSNIDYNAPATPPRLPLSRLNQRARGHTYSSSLSSEPTTNGVDGTPTHYSPYSSSRGRRSNSSSNFQTATAGNSSRRGAPRLLRRTSSETQHTTRLMHSRGTAGKGSKSSAGSSFDYGYGSVISSNKMPLPRSASMDHTLNTISATIPTEDMGGSILDRGRPIPSVHSTTNTPEIPQEIRDQASDFVRASSMRTLPSVQQLGNSSAVSSNLHQKHLPSQAETPSERPGFFRRMFGSSGRGPSPQSSRYVDLDYAKPRQNSQPNHAHITSQIRPDMNGEAEPTVHELSAGDYPVTPPVEDEDELDIFHSGYTPPLDASLHRSNPLNPRQPGAADPRSGHKTENDAPRMKVKLRKPQHPTLLNNSFLADNSETDNKSIVLPAPGARPSLPWGDSTGSVPTSPTYTPEAEDRPSIDFKRNKRLSIRPAANRTNSDGPFLSETFTDGTSNALVHCTWDSHQTQRAWLFDMENVLKSFFNSIKQEALPLHGFESHRATPQHSQTLSLLPSTLRRTGSVLSKAPSETLSYRGRRPSELQSMTMRWHSKNRSKPKLYPASTLASSRTSFDDGPDVWSPAASSTWSKYSMNKTTTTMSVDKYDGQPADGGGPVARAQSVCGGGGGGAEEA</sequence>
<keyword evidence="2" id="KW-1185">Reference proteome</keyword>